<keyword evidence="1" id="KW-0472">Membrane</keyword>
<name>A0AAD5P852_9FUNG</name>
<evidence type="ECO:0000256" key="1">
    <source>
        <dbReference type="SAM" id="Phobius"/>
    </source>
</evidence>
<dbReference type="Proteomes" id="UP001209540">
    <property type="component" value="Unassembled WGS sequence"/>
</dbReference>
<accession>A0AAD5P852</accession>
<keyword evidence="3" id="KW-1185">Reference proteome</keyword>
<gene>
    <name evidence="2" type="ORF">BDA99DRAFT_543034</name>
</gene>
<keyword evidence="1" id="KW-1133">Transmembrane helix</keyword>
<reference evidence="2" key="2">
    <citation type="submission" date="2023-02" db="EMBL/GenBank/DDBJ databases">
        <authorList>
            <consortium name="DOE Joint Genome Institute"/>
            <person name="Mondo S.J."/>
            <person name="Chang Y."/>
            <person name="Wang Y."/>
            <person name="Ahrendt S."/>
            <person name="Andreopoulos W."/>
            <person name="Barry K."/>
            <person name="Beard J."/>
            <person name="Benny G.L."/>
            <person name="Blankenship S."/>
            <person name="Bonito G."/>
            <person name="Cuomo C."/>
            <person name="Desiro A."/>
            <person name="Gervers K.A."/>
            <person name="Hundley H."/>
            <person name="Kuo A."/>
            <person name="LaButti K."/>
            <person name="Lang B.F."/>
            <person name="Lipzen A."/>
            <person name="O'Donnell K."/>
            <person name="Pangilinan J."/>
            <person name="Reynolds N."/>
            <person name="Sandor L."/>
            <person name="Smith M.W."/>
            <person name="Tsang A."/>
            <person name="Grigoriev I.V."/>
            <person name="Stajich J.E."/>
            <person name="Spatafora J.W."/>
        </authorList>
    </citation>
    <scope>NUCLEOTIDE SEQUENCE</scope>
    <source>
        <strain evidence="2">RSA 2281</strain>
    </source>
</reference>
<comment type="caution">
    <text evidence="2">The sequence shown here is derived from an EMBL/GenBank/DDBJ whole genome shotgun (WGS) entry which is preliminary data.</text>
</comment>
<dbReference type="AlphaFoldDB" id="A0AAD5P852"/>
<dbReference type="EMBL" id="JAIXMP010000043">
    <property type="protein sequence ID" value="KAI9247188.1"/>
    <property type="molecule type" value="Genomic_DNA"/>
</dbReference>
<feature type="transmembrane region" description="Helical" evidence="1">
    <location>
        <begin position="15"/>
        <end position="35"/>
    </location>
</feature>
<evidence type="ECO:0000313" key="2">
    <source>
        <dbReference type="EMBL" id="KAI9247188.1"/>
    </source>
</evidence>
<evidence type="ECO:0000313" key="3">
    <source>
        <dbReference type="Proteomes" id="UP001209540"/>
    </source>
</evidence>
<keyword evidence="1" id="KW-0812">Transmembrane</keyword>
<feature type="transmembrane region" description="Helical" evidence="1">
    <location>
        <begin position="90"/>
        <end position="110"/>
    </location>
</feature>
<organism evidence="2 3">
    <name type="scientific">Phascolomyces articulosus</name>
    <dbReference type="NCBI Taxonomy" id="60185"/>
    <lineage>
        <taxon>Eukaryota</taxon>
        <taxon>Fungi</taxon>
        <taxon>Fungi incertae sedis</taxon>
        <taxon>Mucoromycota</taxon>
        <taxon>Mucoromycotina</taxon>
        <taxon>Mucoromycetes</taxon>
        <taxon>Mucorales</taxon>
        <taxon>Lichtheimiaceae</taxon>
        <taxon>Phascolomyces</taxon>
    </lineage>
</organism>
<protein>
    <submittedName>
        <fullName evidence="2">Uncharacterized protein</fullName>
    </submittedName>
</protein>
<reference evidence="2" key="1">
    <citation type="journal article" date="2022" name="IScience">
        <title>Evolution of zygomycete secretomes and the origins of terrestrial fungal ecologies.</title>
        <authorList>
            <person name="Chang Y."/>
            <person name="Wang Y."/>
            <person name="Mondo S."/>
            <person name="Ahrendt S."/>
            <person name="Andreopoulos W."/>
            <person name="Barry K."/>
            <person name="Beard J."/>
            <person name="Benny G.L."/>
            <person name="Blankenship S."/>
            <person name="Bonito G."/>
            <person name="Cuomo C."/>
            <person name="Desiro A."/>
            <person name="Gervers K.A."/>
            <person name="Hundley H."/>
            <person name="Kuo A."/>
            <person name="LaButti K."/>
            <person name="Lang B.F."/>
            <person name="Lipzen A."/>
            <person name="O'Donnell K."/>
            <person name="Pangilinan J."/>
            <person name="Reynolds N."/>
            <person name="Sandor L."/>
            <person name="Smith M.E."/>
            <person name="Tsang A."/>
            <person name="Grigoriev I.V."/>
            <person name="Stajich J.E."/>
            <person name="Spatafora J.W."/>
        </authorList>
    </citation>
    <scope>NUCLEOTIDE SEQUENCE</scope>
    <source>
        <strain evidence="2">RSA 2281</strain>
    </source>
</reference>
<proteinExistence type="predicted"/>
<sequence>MIVRQNKMLLHNKQYSYYLLLFVWHALCNILHRFFHNDSTTQLPNSATINHTTSVSSKAISNGVYRCCSVLLLKDKRMGRVSLKDTGTMVTLYLVIVSSVAFEYICQTYIKT</sequence>